<evidence type="ECO:0000256" key="2">
    <source>
        <dbReference type="ARBA" id="ARBA00023125"/>
    </source>
</evidence>
<name>A0ABV0LX47_9HYPH</name>
<protein>
    <submittedName>
        <fullName evidence="5">GntR family transcriptional regulator</fullName>
    </submittedName>
</protein>
<comment type="caution">
    <text evidence="5">The sequence shown here is derived from an EMBL/GenBank/DDBJ whole genome shotgun (WGS) entry which is preliminary data.</text>
</comment>
<dbReference type="PROSITE" id="PS50949">
    <property type="entry name" value="HTH_GNTR"/>
    <property type="match status" value="1"/>
</dbReference>
<dbReference type="PANTHER" id="PTHR43537:SF24">
    <property type="entry name" value="GLUCONATE OPERON TRANSCRIPTIONAL REPRESSOR"/>
    <property type="match status" value="1"/>
</dbReference>
<feature type="domain" description="HTH gntR-type" evidence="4">
    <location>
        <begin position="10"/>
        <end position="77"/>
    </location>
</feature>
<evidence type="ECO:0000313" key="5">
    <source>
        <dbReference type="EMBL" id="MEQ1404182.1"/>
    </source>
</evidence>
<evidence type="ECO:0000256" key="3">
    <source>
        <dbReference type="ARBA" id="ARBA00023163"/>
    </source>
</evidence>
<dbReference type="InterPro" id="IPR036390">
    <property type="entry name" value="WH_DNA-bd_sf"/>
</dbReference>
<dbReference type="InterPro" id="IPR008920">
    <property type="entry name" value="TF_FadR/GntR_C"/>
</dbReference>
<keyword evidence="2" id="KW-0238">DNA-binding</keyword>
<dbReference type="InterPro" id="IPR011711">
    <property type="entry name" value="GntR_C"/>
</dbReference>
<dbReference type="SUPFAM" id="SSF46785">
    <property type="entry name" value="Winged helix' DNA-binding domain"/>
    <property type="match status" value="2"/>
</dbReference>
<dbReference type="Pfam" id="PF07729">
    <property type="entry name" value="FCD"/>
    <property type="match status" value="1"/>
</dbReference>
<dbReference type="SMART" id="SM00345">
    <property type="entry name" value="HTH_GNTR"/>
    <property type="match status" value="2"/>
</dbReference>
<dbReference type="InterPro" id="IPR000524">
    <property type="entry name" value="Tscrpt_reg_HTH_GntR"/>
</dbReference>
<organism evidence="5 6">
    <name type="scientific">Neorhizobium phenanthreniclasticum</name>
    <dbReference type="NCBI Taxonomy" id="3157917"/>
    <lineage>
        <taxon>Bacteria</taxon>
        <taxon>Pseudomonadati</taxon>
        <taxon>Pseudomonadota</taxon>
        <taxon>Alphaproteobacteria</taxon>
        <taxon>Hyphomicrobiales</taxon>
        <taxon>Rhizobiaceae</taxon>
        <taxon>Rhizobium/Agrobacterium group</taxon>
        <taxon>Neorhizobium</taxon>
    </lineage>
</organism>
<gene>
    <name evidence="5" type="ORF">ABK249_04500</name>
</gene>
<evidence type="ECO:0000259" key="4">
    <source>
        <dbReference type="PROSITE" id="PS50949"/>
    </source>
</evidence>
<accession>A0ABV0LX47</accession>
<evidence type="ECO:0000313" key="6">
    <source>
        <dbReference type="Proteomes" id="UP001496627"/>
    </source>
</evidence>
<keyword evidence="1" id="KW-0805">Transcription regulation</keyword>
<dbReference type="Gene3D" id="1.10.10.10">
    <property type="entry name" value="Winged helix-like DNA-binding domain superfamily/Winged helix DNA-binding domain"/>
    <property type="match status" value="2"/>
</dbReference>
<dbReference type="SMART" id="SM00895">
    <property type="entry name" value="FCD"/>
    <property type="match status" value="1"/>
</dbReference>
<dbReference type="Pfam" id="PF00392">
    <property type="entry name" value="GntR"/>
    <property type="match status" value="1"/>
</dbReference>
<dbReference type="EMBL" id="JBEAAL010000002">
    <property type="protein sequence ID" value="MEQ1404182.1"/>
    <property type="molecule type" value="Genomic_DNA"/>
</dbReference>
<keyword evidence="6" id="KW-1185">Reference proteome</keyword>
<sequence>MQIASKPLSSKLYRRACDLLAFDICSGALPAATRLTETRVAERFGISRTPARQALVELERLGLLKKAEGRGYDVLPATREIGGLQASGIDDGLELQLRSSWEVIYPEVEIEVVSRTSLAGWRINEVLLARHYGVSRTVARDVVARLQERGIVHKDGSARWYAPALTEKHINELYELRWVLEPLALEKAVPHLPEGLLAAFRANIEMTMASSEVRSEQLDQLEQELHVDLLGRCGNQALLRAVSLPQALLVAHHFLYRRTSELFESEPFLPEHLEIVTLLERQDVAGACEALVQHLKVSRHRAMLRIRAVAETIEPADLPYLERL</sequence>
<evidence type="ECO:0000256" key="1">
    <source>
        <dbReference type="ARBA" id="ARBA00023015"/>
    </source>
</evidence>
<proteinExistence type="predicted"/>
<reference evidence="5 6" key="1">
    <citation type="submission" date="2024-05" db="EMBL/GenBank/DDBJ databases">
        <title>Neorhizobium sp. Rsf11, a plant growth promoting and heavy metal resistant PAH-degrader.</title>
        <authorList>
            <person name="Golubev S.N."/>
            <person name="Muratova A.Y."/>
            <person name="Markelova M.I."/>
        </authorList>
    </citation>
    <scope>NUCLEOTIDE SEQUENCE [LARGE SCALE GENOMIC DNA]</scope>
    <source>
        <strain evidence="5 6">Rsf11</strain>
    </source>
</reference>
<dbReference type="PANTHER" id="PTHR43537">
    <property type="entry name" value="TRANSCRIPTIONAL REGULATOR, GNTR FAMILY"/>
    <property type="match status" value="1"/>
</dbReference>
<dbReference type="SUPFAM" id="SSF48008">
    <property type="entry name" value="GntR ligand-binding domain-like"/>
    <property type="match status" value="1"/>
</dbReference>
<dbReference type="Proteomes" id="UP001496627">
    <property type="component" value="Unassembled WGS sequence"/>
</dbReference>
<dbReference type="InterPro" id="IPR036388">
    <property type="entry name" value="WH-like_DNA-bd_sf"/>
</dbReference>
<dbReference type="RefSeq" id="WP_210055879.1">
    <property type="nucleotide sequence ID" value="NZ_JBEAAL010000002.1"/>
</dbReference>
<keyword evidence="3" id="KW-0804">Transcription</keyword>
<dbReference type="Gene3D" id="1.20.120.530">
    <property type="entry name" value="GntR ligand-binding domain-like"/>
    <property type="match status" value="1"/>
</dbReference>